<keyword evidence="2" id="KW-1185">Reference proteome</keyword>
<evidence type="ECO:0000313" key="1">
    <source>
        <dbReference type="EMBL" id="GBN70652.1"/>
    </source>
</evidence>
<protein>
    <submittedName>
        <fullName evidence="1">Uncharacterized protein</fullName>
    </submittedName>
</protein>
<dbReference type="Gene3D" id="3.40.50.150">
    <property type="entry name" value="Vaccinia Virus protein VP39"/>
    <property type="match status" value="1"/>
</dbReference>
<dbReference type="InterPro" id="IPR029063">
    <property type="entry name" value="SAM-dependent_MTases_sf"/>
</dbReference>
<reference evidence="1 2" key="1">
    <citation type="journal article" date="2019" name="Sci. Rep.">
        <title>Orb-weaving spider Araneus ventricosus genome elucidates the spidroin gene catalogue.</title>
        <authorList>
            <person name="Kono N."/>
            <person name="Nakamura H."/>
            <person name="Ohtoshi R."/>
            <person name="Moran D.A.P."/>
            <person name="Shinohara A."/>
            <person name="Yoshida Y."/>
            <person name="Fujiwara M."/>
            <person name="Mori M."/>
            <person name="Tomita M."/>
            <person name="Arakawa K."/>
        </authorList>
    </citation>
    <scope>NUCLEOTIDE SEQUENCE [LARGE SCALE GENOMIC DNA]</scope>
</reference>
<sequence>MSVTNYISLECEKETISRFYDELVSDLTVKYSVPNYQIEQAIGCLVRSYRYMRCGRTLSDCDYNNICYCIGYLHQYASCHSSMVFAVMHELWRSSLIEIFYLRMKNTLDVTFIGSGPGNDLVGFLSAIHGMHGFVLNMNVTIVDKMQGWEKVVLATAEKLRNGGCGNAGIVYRDINVRISFLKSDITNITVFDHQLQANLKETDVVFLVKMLSTVPDENKGSALRNIVHNMKTGAILIFIDCPYPAELATFNFCLREIYQKMNNRYSCSTRIRFGHKNISKCTANVKVFVKN</sequence>
<organism evidence="1 2">
    <name type="scientific">Araneus ventricosus</name>
    <name type="common">Orbweaver spider</name>
    <name type="synonym">Epeira ventricosa</name>
    <dbReference type="NCBI Taxonomy" id="182803"/>
    <lineage>
        <taxon>Eukaryota</taxon>
        <taxon>Metazoa</taxon>
        <taxon>Ecdysozoa</taxon>
        <taxon>Arthropoda</taxon>
        <taxon>Chelicerata</taxon>
        <taxon>Arachnida</taxon>
        <taxon>Araneae</taxon>
        <taxon>Araneomorphae</taxon>
        <taxon>Entelegynae</taxon>
        <taxon>Araneoidea</taxon>
        <taxon>Araneidae</taxon>
        <taxon>Araneus</taxon>
    </lineage>
</organism>
<dbReference type="Proteomes" id="UP000499080">
    <property type="component" value="Unassembled WGS sequence"/>
</dbReference>
<accession>A0A4Y2R4P4</accession>
<dbReference type="AlphaFoldDB" id="A0A4Y2R4P4"/>
<dbReference type="OrthoDB" id="6419505at2759"/>
<proteinExistence type="predicted"/>
<dbReference type="EMBL" id="BGPR01015801">
    <property type="protein sequence ID" value="GBN70652.1"/>
    <property type="molecule type" value="Genomic_DNA"/>
</dbReference>
<name>A0A4Y2R4P4_ARAVE</name>
<comment type="caution">
    <text evidence="1">The sequence shown here is derived from an EMBL/GenBank/DDBJ whole genome shotgun (WGS) entry which is preliminary data.</text>
</comment>
<dbReference type="SUPFAM" id="SSF53335">
    <property type="entry name" value="S-adenosyl-L-methionine-dependent methyltransferases"/>
    <property type="match status" value="1"/>
</dbReference>
<evidence type="ECO:0000313" key="2">
    <source>
        <dbReference type="Proteomes" id="UP000499080"/>
    </source>
</evidence>
<gene>
    <name evidence="1" type="ORF">AVEN_15828_1</name>
</gene>